<comment type="caution">
    <text evidence="3">The sequence shown here is derived from an EMBL/GenBank/DDBJ whole genome shotgun (WGS) entry which is preliminary data.</text>
</comment>
<dbReference type="InterPro" id="IPR042175">
    <property type="entry name" value="Cell/Rod_MreC_2"/>
</dbReference>
<name>A0A367M1T0_PSEAI</name>
<dbReference type="Gene3D" id="2.40.10.350">
    <property type="entry name" value="Rod shape-determining protein MreC, domain 2"/>
    <property type="match status" value="1"/>
</dbReference>
<organism evidence="3 4">
    <name type="scientific">Pseudomonas aeruginosa</name>
    <dbReference type="NCBI Taxonomy" id="287"/>
    <lineage>
        <taxon>Bacteria</taxon>
        <taxon>Pseudomonadati</taxon>
        <taxon>Pseudomonadota</taxon>
        <taxon>Gammaproteobacteria</taxon>
        <taxon>Pseudomonadales</taxon>
        <taxon>Pseudomonadaceae</taxon>
        <taxon>Pseudomonas</taxon>
    </lineage>
</organism>
<dbReference type="InterPro" id="IPR055342">
    <property type="entry name" value="MreC_beta-barrel_core"/>
</dbReference>
<feature type="compositionally biased region" description="Low complexity" evidence="1">
    <location>
        <begin position="87"/>
        <end position="119"/>
    </location>
</feature>
<dbReference type="PANTHER" id="PTHR34138">
    <property type="entry name" value="CELL SHAPE-DETERMINING PROTEIN MREC"/>
    <property type="match status" value="1"/>
</dbReference>
<sequence>ADTADIKEGDLLVSSGLGQRFPAGYPVATVKEVIHDSGQPFAVVRAVPTAKMNRSRYVLLVFSDSRTPEQRANDAAEAQEEADKKAAAGAQAPQPAAQPVAAPSPATPAAQGAAQQPAAAPAPAPTQPAAPAANGGRR</sequence>
<proteinExistence type="predicted"/>
<reference evidence="3 4" key="1">
    <citation type="submission" date="2018-07" db="EMBL/GenBank/DDBJ databases">
        <title>Mechanisms of high-level aminoglycoside resistance among Gram-negative pathogens in Brazil.</title>
        <authorList>
            <person name="Ballaben A.S."/>
            <person name="Darini A.L.C."/>
            <person name="Doi Y."/>
        </authorList>
    </citation>
    <scope>NUCLEOTIDE SEQUENCE [LARGE SCALE GENOMIC DNA]</scope>
    <source>
        <strain evidence="3 4">B2-305</strain>
    </source>
</reference>
<dbReference type="GO" id="GO:0008360">
    <property type="term" value="P:regulation of cell shape"/>
    <property type="evidence" value="ECO:0007669"/>
    <property type="project" value="InterPro"/>
</dbReference>
<dbReference type="Proteomes" id="UP000253594">
    <property type="component" value="Unassembled WGS sequence"/>
</dbReference>
<evidence type="ECO:0000313" key="3">
    <source>
        <dbReference type="EMBL" id="RCI71309.1"/>
    </source>
</evidence>
<feature type="compositionally biased region" description="Low complexity" evidence="1">
    <location>
        <begin position="129"/>
        <end position="138"/>
    </location>
</feature>
<evidence type="ECO:0000313" key="4">
    <source>
        <dbReference type="Proteomes" id="UP000253594"/>
    </source>
</evidence>
<protein>
    <submittedName>
        <fullName evidence="3">Rod shape-determining protein MreC</fullName>
    </submittedName>
</protein>
<feature type="region of interest" description="Disordered" evidence="1">
    <location>
        <begin position="64"/>
        <end position="138"/>
    </location>
</feature>
<accession>A0A367M1T0</accession>
<gene>
    <name evidence="3" type="ORF">DT376_29830</name>
</gene>
<dbReference type="PANTHER" id="PTHR34138:SF1">
    <property type="entry name" value="CELL SHAPE-DETERMINING PROTEIN MREC"/>
    <property type="match status" value="1"/>
</dbReference>
<dbReference type="Pfam" id="PF04085">
    <property type="entry name" value="MreC"/>
    <property type="match status" value="1"/>
</dbReference>
<dbReference type="InterPro" id="IPR007221">
    <property type="entry name" value="MreC"/>
</dbReference>
<evidence type="ECO:0000256" key="1">
    <source>
        <dbReference type="SAM" id="MobiDB-lite"/>
    </source>
</evidence>
<dbReference type="EMBL" id="QORE01001486">
    <property type="protein sequence ID" value="RCI71309.1"/>
    <property type="molecule type" value="Genomic_DNA"/>
</dbReference>
<evidence type="ECO:0000259" key="2">
    <source>
        <dbReference type="Pfam" id="PF04085"/>
    </source>
</evidence>
<dbReference type="GO" id="GO:0005886">
    <property type="term" value="C:plasma membrane"/>
    <property type="evidence" value="ECO:0007669"/>
    <property type="project" value="TreeGrafter"/>
</dbReference>
<feature type="non-terminal residue" evidence="3">
    <location>
        <position position="1"/>
    </location>
</feature>
<feature type="domain" description="Rod shape-determining protein MreC beta-barrel core" evidence="2">
    <location>
        <begin position="3"/>
        <end position="61"/>
    </location>
</feature>
<dbReference type="AlphaFoldDB" id="A0A367M1T0"/>